<accession>A0A0G1UW74</accession>
<dbReference type="Proteomes" id="UP000034694">
    <property type="component" value="Unassembled WGS sequence"/>
</dbReference>
<evidence type="ECO:0000256" key="1">
    <source>
        <dbReference type="SAM" id="MobiDB-lite"/>
    </source>
</evidence>
<reference evidence="2 3" key="1">
    <citation type="journal article" date="2015" name="Nature">
        <title>rRNA introns, odd ribosomes, and small enigmatic genomes across a large radiation of phyla.</title>
        <authorList>
            <person name="Brown C.T."/>
            <person name="Hug L.A."/>
            <person name="Thomas B.C."/>
            <person name="Sharon I."/>
            <person name="Castelle C.J."/>
            <person name="Singh A."/>
            <person name="Wilkins M.J."/>
            <person name="Williams K.H."/>
            <person name="Banfield J.F."/>
        </authorList>
    </citation>
    <scope>NUCLEOTIDE SEQUENCE [LARGE SCALE GENOMIC DNA]</scope>
</reference>
<protein>
    <submittedName>
        <fullName evidence="2">Uncharacterized protein</fullName>
    </submittedName>
</protein>
<sequence length="116" mass="13064">MAKKKILIAQPIEWVEPPVTKEEALNPHVAPNGVWGGDGYDGGGELPDDLDIDRMIYPHDEGPEERKSRERRAKRKGDIQGFKEQAFQESREFELNKGSPLGEGGTLSVYDEEKEE</sequence>
<comment type="caution">
    <text evidence="2">The sequence shown here is derived from an EMBL/GenBank/DDBJ whole genome shotgun (WGS) entry which is preliminary data.</text>
</comment>
<organism evidence="2 3">
    <name type="scientific">Candidatus Amesbacteria bacterium GW2011_GWB1_48_13</name>
    <dbReference type="NCBI Taxonomy" id="1618362"/>
    <lineage>
        <taxon>Bacteria</taxon>
        <taxon>Candidatus Amesiibacteriota</taxon>
    </lineage>
</organism>
<name>A0A0G1UW74_9BACT</name>
<gene>
    <name evidence="2" type="ORF">UY28_C0004G0044</name>
</gene>
<evidence type="ECO:0000313" key="2">
    <source>
        <dbReference type="EMBL" id="KKU98306.1"/>
    </source>
</evidence>
<feature type="compositionally biased region" description="Basic and acidic residues" evidence="1">
    <location>
        <begin position="52"/>
        <end position="68"/>
    </location>
</feature>
<feature type="region of interest" description="Disordered" evidence="1">
    <location>
        <begin position="24"/>
        <end position="116"/>
    </location>
</feature>
<feature type="compositionally biased region" description="Gly residues" evidence="1">
    <location>
        <begin position="34"/>
        <end position="45"/>
    </location>
</feature>
<dbReference type="EMBL" id="LCPK01000004">
    <property type="protein sequence ID" value="KKU98306.1"/>
    <property type="molecule type" value="Genomic_DNA"/>
</dbReference>
<dbReference type="AlphaFoldDB" id="A0A0G1UW74"/>
<evidence type="ECO:0000313" key="3">
    <source>
        <dbReference type="Proteomes" id="UP000034694"/>
    </source>
</evidence>
<proteinExistence type="predicted"/>